<feature type="transmembrane region" description="Helical" evidence="1">
    <location>
        <begin position="167"/>
        <end position="186"/>
    </location>
</feature>
<evidence type="ECO:0000259" key="2">
    <source>
        <dbReference type="Pfam" id="PF00924"/>
    </source>
</evidence>
<proteinExistence type="predicted"/>
<keyword evidence="1" id="KW-0812">Transmembrane</keyword>
<dbReference type="PANTHER" id="PTHR30566:SF25">
    <property type="entry name" value="INNER MEMBRANE PROTEIN"/>
    <property type="match status" value="1"/>
</dbReference>
<dbReference type="Pfam" id="PF00924">
    <property type="entry name" value="MS_channel_2nd"/>
    <property type="match status" value="1"/>
</dbReference>
<dbReference type="Proteomes" id="UP001204851">
    <property type="component" value="Unassembled WGS sequence"/>
</dbReference>
<dbReference type="InterPro" id="IPR006685">
    <property type="entry name" value="MscS_channel_2nd"/>
</dbReference>
<feature type="transmembrane region" description="Helical" evidence="1">
    <location>
        <begin position="20"/>
        <end position="39"/>
    </location>
</feature>
<dbReference type="PANTHER" id="PTHR30566">
    <property type="entry name" value="YNAI-RELATED MECHANOSENSITIVE ION CHANNEL"/>
    <property type="match status" value="1"/>
</dbReference>
<accession>A0ABT1BIV2</accession>
<comment type="caution">
    <text evidence="3">The sequence shown here is derived from an EMBL/GenBank/DDBJ whole genome shotgun (WGS) entry which is preliminary data.</text>
</comment>
<dbReference type="RefSeq" id="WP_252768614.1">
    <property type="nucleotide sequence ID" value="NZ_JAMXMC010000003.1"/>
</dbReference>
<evidence type="ECO:0000256" key="1">
    <source>
        <dbReference type="SAM" id="Phobius"/>
    </source>
</evidence>
<sequence>MQPLFTWFHNLPDPVAEWLALLGAALLALIAAAVAYRLGGRLLTRTTRGRHPAEAIVQSALLPARWLVPLVALNVVWHGAPDDLHGVEGLRRITALAMVGCATWLIARGIHRVSGAYLARLPIRETDNLEARRLYTQTRVLSRTGVGLVILVGTALALMTFPTVRQVGTSLLASAGVVGIVAGFAARPVLGNLIAGLQIGLTQPIRLDDVVIVEGEWGMIEEINSAYVVVRIWDQRRLIVPLQWWIEHPFQNWTRESAELIGTVFLWVDYRMPLEPLRQALQQACQASPHWDGRLALLQVTEAGERAVQLRALVSAANSSAAWDLRCAVREALIDFIQRQYPEYLPQWRTQGLDRTMAPPASAGP</sequence>
<dbReference type="InterPro" id="IPR010920">
    <property type="entry name" value="LSM_dom_sf"/>
</dbReference>
<dbReference type="SUPFAM" id="SSF50182">
    <property type="entry name" value="Sm-like ribonucleoproteins"/>
    <property type="match status" value="1"/>
</dbReference>
<feature type="transmembrane region" description="Helical" evidence="1">
    <location>
        <begin position="140"/>
        <end position="161"/>
    </location>
</feature>
<reference evidence="3 4" key="1">
    <citation type="submission" date="2022-06" db="EMBL/GenBank/DDBJ databases">
        <title>Ideonella sp. NS12-5 Genome sequencing and assembly.</title>
        <authorList>
            <person name="Jung Y."/>
        </authorList>
    </citation>
    <scope>NUCLEOTIDE SEQUENCE [LARGE SCALE GENOMIC DNA]</scope>
    <source>
        <strain evidence="3 4">NS12-5</strain>
    </source>
</reference>
<feature type="domain" description="Mechanosensitive ion channel MscS" evidence="2">
    <location>
        <begin position="189"/>
        <end position="255"/>
    </location>
</feature>
<dbReference type="Gene3D" id="1.10.287.1260">
    <property type="match status" value="1"/>
</dbReference>
<gene>
    <name evidence="3" type="ORF">M0L44_05245</name>
</gene>
<keyword evidence="1" id="KW-1133">Transmembrane helix</keyword>
<name>A0ABT1BIV2_9BURK</name>
<protein>
    <submittedName>
        <fullName evidence="3">Mechanosensitive ion channel family protein</fullName>
    </submittedName>
</protein>
<dbReference type="EMBL" id="JAMXMC010000003">
    <property type="protein sequence ID" value="MCO5976131.1"/>
    <property type="molecule type" value="Genomic_DNA"/>
</dbReference>
<keyword evidence="1" id="KW-0472">Membrane</keyword>
<organism evidence="3 4">
    <name type="scientific">Ideonella oryzae</name>
    <dbReference type="NCBI Taxonomy" id="2937441"/>
    <lineage>
        <taxon>Bacteria</taxon>
        <taxon>Pseudomonadati</taxon>
        <taxon>Pseudomonadota</taxon>
        <taxon>Betaproteobacteria</taxon>
        <taxon>Burkholderiales</taxon>
        <taxon>Sphaerotilaceae</taxon>
        <taxon>Ideonella</taxon>
    </lineage>
</organism>
<evidence type="ECO:0000313" key="4">
    <source>
        <dbReference type="Proteomes" id="UP001204851"/>
    </source>
</evidence>
<keyword evidence="4" id="KW-1185">Reference proteome</keyword>
<evidence type="ECO:0000313" key="3">
    <source>
        <dbReference type="EMBL" id="MCO5976131.1"/>
    </source>
</evidence>